<protein>
    <submittedName>
        <fullName evidence="1">Uncharacterized protein</fullName>
    </submittedName>
</protein>
<proteinExistence type="predicted"/>
<gene>
    <name evidence="1" type="ORF">MICCA_2130014</name>
</gene>
<dbReference type="EMBL" id="CAIH01000128">
    <property type="protein sequence ID" value="CCH92209.1"/>
    <property type="molecule type" value="Genomic_DNA"/>
</dbReference>
<name>A0A822L7M7_MICAE</name>
<evidence type="ECO:0000313" key="2">
    <source>
        <dbReference type="Proteomes" id="UP000005806"/>
    </source>
</evidence>
<reference evidence="1 2" key="1">
    <citation type="submission" date="2012-04" db="EMBL/GenBank/DDBJ databases">
        <authorList>
            <person name="Genoscope - CEA"/>
        </authorList>
    </citation>
    <scope>NUCLEOTIDE SEQUENCE [LARGE SCALE GENOMIC DNA]</scope>
    <source>
        <strain evidence="1 2">9432</strain>
    </source>
</reference>
<dbReference type="Proteomes" id="UP000005806">
    <property type="component" value="Unassembled WGS sequence"/>
</dbReference>
<sequence>MIFEAFKALISVDHDLIFSCLEKLVTLSKCYHTKYLYFIYIQKIL</sequence>
<dbReference type="AlphaFoldDB" id="A0A822L7M7"/>
<comment type="caution">
    <text evidence="1">The sequence shown here is derived from an EMBL/GenBank/DDBJ whole genome shotgun (WGS) entry which is preliminary data.</text>
</comment>
<accession>A0A822L7M7</accession>
<evidence type="ECO:0000313" key="1">
    <source>
        <dbReference type="EMBL" id="CCH92209.1"/>
    </source>
</evidence>
<organism evidence="1 2">
    <name type="scientific">Microcystis aeruginosa PCC 9432</name>
    <dbReference type="NCBI Taxonomy" id="1160280"/>
    <lineage>
        <taxon>Bacteria</taxon>
        <taxon>Bacillati</taxon>
        <taxon>Cyanobacteriota</taxon>
        <taxon>Cyanophyceae</taxon>
        <taxon>Oscillatoriophycideae</taxon>
        <taxon>Chroococcales</taxon>
        <taxon>Microcystaceae</taxon>
        <taxon>Microcystis</taxon>
    </lineage>
</organism>